<dbReference type="GO" id="GO:0006777">
    <property type="term" value="P:Mo-molybdopterin cofactor biosynthetic process"/>
    <property type="evidence" value="ECO:0007669"/>
    <property type="project" value="UniProtKB-UniRule"/>
</dbReference>
<comment type="caution">
    <text evidence="7">The sequence shown here is derived from an EMBL/GenBank/DDBJ whole genome shotgun (WGS) entry which is preliminary data.</text>
</comment>
<dbReference type="CDD" id="cd00886">
    <property type="entry name" value="MogA_MoaB"/>
    <property type="match status" value="1"/>
</dbReference>
<evidence type="ECO:0000313" key="8">
    <source>
        <dbReference type="Proteomes" id="UP000548632"/>
    </source>
</evidence>
<dbReference type="PANTHER" id="PTHR43232:SF2">
    <property type="entry name" value="MOLYBDENUM COFACTOR BIOSYNTHESIS PROTEIN B"/>
    <property type="match status" value="1"/>
</dbReference>
<dbReference type="InterPro" id="IPR012245">
    <property type="entry name" value="MoaB"/>
</dbReference>
<evidence type="ECO:0000256" key="5">
    <source>
        <dbReference type="PIRNR" id="PIRNR006443"/>
    </source>
</evidence>
<dbReference type="RefSeq" id="WP_182584064.1">
    <property type="nucleotide sequence ID" value="NZ_JABVCQ010000018.1"/>
</dbReference>
<dbReference type="UniPathway" id="UPA00344"/>
<dbReference type="GO" id="GO:0005829">
    <property type="term" value="C:cytosol"/>
    <property type="evidence" value="ECO:0007669"/>
    <property type="project" value="TreeGrafter"/>
</dbReference>
<evidence type="ECO:0000256" key="4">
    <source>
        <dbReference type="ARBA" id="ARBA00023150"/>
    </source>
</evidence>
<dbReference type="AlphaFoldDB" id="A0A839HE92"/>
<evidence type="ECO:0000256" key="3">
    <source>
        <dbReference type="ARBA" id="ARBA00015262"/>
    </source>
</evidence>
<comment type="pathway">
    <text evidence="1 5">Cofactor biosynthesis; molybdopterin biosynthesis.</text>
</comment>
<keyword evidence="4 5" id="KW-0501">Molybdenum cofactor biosynthesis</keyword>
<proteinExistence type="inferred from homology"/>
<comment type="function">
    <text evidence="5">May be involved in the biosynthesis of molybdopterin.</text>
</comment>
<feature type="domain" description="MoaB/Mog" evidence="6">
    <location>
        <begin position="18"/>
        <end position="162"/>
    </location>
</feature>
<dbReference type="InterPro" id="IPR001453">
    <property type="entry name" value="MoaB/Mog_dom"/>
</dbReference>
<dbReference type="NCBIfam" id="TIGR02667">
    <property type="entry name" value="moaB_proteo"/>
    <property type="match status" value="1"/>
</dbReference>
<dbReference type="PROSITE" id="PS01078">
    <property type="entry name" value="MOCF_BIOSYNTHESIS_1"/>
    <property type="match status" value="1"/>
</dbReference>
<dbReference type="Proteomes" id="UP000548632">
    <property type="component" value="Unassembled WGS sequence"/>
</dbReference>
<dbReference type="Pfam" id="PF00994">
    <property type="entry name" value="MoCF_biosynth"/>
    <property type="match status" value="1"/>
</dbReference>
<dbReference type="PIRSF" id="PIRSF006443">
    <property type="entry name" value="MoaB"/>
    <property type="match status" value="1"/>
</dbReference>
<comment type="similarity">
    <text evidence="2 5">Belongs to the MoaB/Mog family.</text>
</comment>
<dbReference type="NCBIfam" id="TIGR00177">
    <property type="entry name" value="molyb_syn"/>
    <property type="match status" value="1"/>
</dbReference>
<dbReference type="InterPro" id="IPR013484">
    <property type="entry name" value="MoaB_proteobac"/>
</dbReference>
<keyword evidence="8" id="KW-1185">Reference proteome</keyword>
<dbReference type="SUPFAM" id="SSF53218">
    <property type="entry name" value="Molybdenum cofactor biosynthesis proteins"/>
    <property type="match status" value="1"/>
</dbReference>
<dbReference type="EMBL" id="JABVCQ010000018">
    <property type="protein sequence ID" value="MBB1126440.1"/>
    <property type="molecule type" value="Genomic_DNA"/>
</dbReference>
<name>A0A839HE92_9GAMM</name>
<protein>
    <recommendedName>
        <fullName evidence="3 5">Molybdenum cofactor biosynthesis protein B</fullName>
    </recommendedName>
</protein>
<dbReference type="Gene3D" id="3.40.980.10">
    <property type="entry name" value="MoaB/Mog-like domain"/>
    <property type="match status" value="1"/>
</dbReference>
<evidence type="ECO:0000259" key="6">
    <source>
        <dbReference type="SMART" id="SM00852"/>
    </source>
</evidence>
<dbReference type="PANTHER" id="PTHR43232">
    <property type="entry name" value="MOLYBDENUM COFACTOR BIOSYNTHESIS PROTEIN B"/>
    <property type="match status" value="1"/>
</dbReference>
<dbReference type="SMART" id="SM00852">
    <property type="entry name" value="MoCF_biosynth"/>
    <property type="match status" value="1"/>
</dbReference>
<evidence type="ECO:0000313" key="7">
    <source>
        <dbReference type="EMBL" id="MBB1126440.1"/>
    </source>
</evidence>
<accession>A0A839HE92</accession>
<organism evidence="7 8">
    <name type="scientific">Thiospirillum jenense</name>
    <dbReference type="NCBI Taxonomy" id="1653858"/>
    <lineage>
        <taxon>Bacteria</taxon>
        <taxon>Pseudomonadati</taxon>
        <taxon>Pseudomonadota</taxon>
        <taxon>Gammaproteobacteria</taxon>
        <taxon>Chromatiales</taxon>
        <taxon>Chromatiaceae</taxon>
        <taxon>Thiospirillum</taxon>
    </lineage>
</organism>
<reference evidence="7 8" key="1">
    <citation type="journal article" date="2020" name="Arch. Microbiol.">
        <title>The genome sequence of the giant phototrophic gammaproteobacterium Thiospirillum jenense gives insight into its physiological properties and phylogenetic relationships.</title>
        <authorList>
            <person name="Imhoff J.F."/>
            <person name="Meyer T.E."/>
            <person name="Kyndt J.A."/>
        </authorList>
    </citation>
    <scope>NUCLEOTIDE SEQUENCE [LARGE SCALE GENOMIC DNA]</scope>
    <source>
        <strain evidence="7 8">DSM 216</strain>
    </source>
</reference>
<dbReference type="InterPro" id="IPR036425">
    <property type="entry name" value="MoaB/Mog-like_dom_sf"/>
</dbReference>
<evidence type="ECO:0000256" key="1">
    <source>
        <dbReference type="ARBA" id="ARBA00005046"/>
    </source>
</evidence>
<gene>
    <name evidence="7" type="primary">moaB</name>
    <name evidence="7" type="ORF">HUK38_09360</name>
</gene>
<sequence length="178" mass="19113">MTHHHHHAPGEFLPLAIAVLTVSDSRTAANDQSGELLQNKIINAGHCLAARTQSTDDIYQLRALLSTWIAEKSVQVIITTGGTGVTGRDRTPEAVLPLLDKALTGFGELFRQLSFAHIGTATIQSRALAGIANGTLIFSLPGSPAACQLAWDDILAAQLDRRTSPCNFVQLLPRLLEQ</sequence>
<evidence type="ECO:0000256" key="2">
    <source>
        <dbReference type="ARBA" id="ARBA00006112"/>
    </source>
</evidence>
<dbReference type="InterPro" id="IPR008284">
    <property type="entry name" value="MoCF_biosynth_CS"/>
</dbReference>